<feature type="domain" description="Type IV / VI secretion system DotU" evidence="2">
    <location>
        <begin position="8"/>
        <end position="211"/>
    </location>
</feature>
<dbReference type="AlphaFoldDB" id="A0A1Q4PAW6"/>
<dbReference type="EMBL" id="JAWPMK010000002">
    <property type="protein sequence ID" value="MDW9352057.1"/>
    <property type="molecule type" value="Genomic_DNA"/>
</dbReference>
<proteinExistence type="predicted"/>
<organism evidence="3 5">
    <name type="scientific">Escherichia coli</name>
    <dbReference type="NCBI Taxonomy" id="562"/>
    <lineage>
        <taxon>Bacteria</taxon>
        <taxon>Pseudomonadati</taxon>
        <taxon>Pseudomonadota</taxon>
        <taxon>Gammaproteobacteria</taxon>
        <taxon>Enterobacterales</taxon>
        <taxon>Enterobacteriaceae</taxon>
        <taxon>Escherichia</taxon>
    </lineage>
</organism>
<feature type="transmembrane region" description="Helical" evidence="1">
    <location>
        <begin position="194"/>
        <end position="216"/>
    </location>
</feature>
<evidence type="ECO:0000256" key="1">
    <source>
        <dbReference type="SAM" id="Phobius"/>
    </source>
</evidence>
<name>A0A1Q4PAW6_ECOLX</name>
<gene>
    <name evidence="4" type="primary">tssL</name>
    <name evidence="3" type="ORF">A5U30_005410</name>
    <name evidence="4" type="ORF">R8G00_21350</name>
</gene>
<evidence type="ECO:0000259" key="2">
    <source>
        <dbReference type="Pfam" id="PF09850"/>
    </source>
</evidence>
<dbReference type="InterPro" id="IPR017732">
    <property type="entry name" value="T4/T6SS_DotU"/>
</dbReference>
<dbReference type="EMBL" id="AATLZG010000097">
    <property type="protein sequence ID" value="EFM8157587.1"/>
    <property type="molecule type" value="Genomic_DNA"/>
</dbReference>
<dbReference type="PANTHER" id="PTHR38033">
    <property type="entry name" value="MEMBRANE PROTEIN-RELATED"/>
    <property type="match status" value="1"/>
</dbReference>
<reference evidence="4" key="2">
    <citation type="submission" date="2023-10" db="EMBL/GenBank/DDBJ databases">
        <title>Draft Genome Sequence of a Shiga toxin-producing Escherichia coli strain from deer meat showing an IS-element integration in the B-subunit of the Shiga toxin Stx2b gene.</title>
        <authorList>
            <person name="Projahn M."/>
            <person name="Borowiak M."/>
        </authorList>
    </citation>
    <scope>NUCLEOTIDE SEQUENCE</scope>
    <source>
        <strain evidence="4">BfR-EC-18960</strain>
    </source>
</reference>
<evidence type="ECO:0000313" key="4">
    <source>
        <dbReference type="EMBL" id="MDW9352057.1"/>
    </source>
</evidence>
<keyword evidence="1" id="KW-0472">Membrane</keyword>
<keyword evidence="1" id="KW-1133">Transmembrane helix</keyword>
<comment type="caution">
    <text evidence="3">The sequence shown here is derived from an EMBL/GenBank/DDBJ whole genome shotgun (WGS) entry which is preliminary data.</text>
</comment>
<dbReference type="Gene3D" id="1.25.40.590">
    <property type="entry name" value="Type IV / VI secretion system, DotU"/>
    <property type="match status" value="1"/>
</dbReference>
<protein>
    <submittedName>
        <fullName evidence="3">DotU family type IV/VI secretion system protein</fullName>
    </submittedName>
    <submittedName>
        <fullName evidence="4">Type VI secretion system protein TssL, short form</fullName>
    </submittedName>
</protein>
<dbReference type="Proteomes" id="UP001271591">
    <property type="component" value="Unassembled WGS sequence"/>
</dbReference>
<dbReference type="PANTHER" id="PTHR38033:SF1">
    <property type="entry name" value="DOTU FAMILY TYPE IV_VI SECRETION SYSTEM PROTEIN"/>
    <property type="match status" value="1"/>
</dbReference>
<dbReference type="NCBIfam" id="NF038239">
    <property type="entry name" value="T6SS_TssL_short"/>
    <property type="match status" value="1"/>
</dbReference>
<accession>A0A1Q4PAW6</accession>
<sequence length="229" mass="25821">MRQDIDIDQLMMETWLTVTMLKKGALTPDGTALYNKCVKQVESVREALERAGYDDASVEHITYAQCALLDETVMSRKPEKSGEGGEPDVDEGQAAWRKVPLQARFFGSLRAGEALWDRIAEVLRQPSPDPAVLTCFHRVTALGFQGVYGLKAVSQSQRDEVMKALSERVSLPDGGLSLVVYRMEKHRWRLIRSVWFWTVLAVILTGVIWWGGYLWLQSLLSSQIPELHG</sequence>
<evidence type="ECO:0000313" key="3">
    <source>
        <dbReference type="EMBL" id="EFM8157587.1"/>
    </source>
</evidence>
<dbReference type="NCBIfam" id="TIGR03349">
    <property type="entry name" value="IV_VI_DotU"/>
    <property type="match status" value="1"/>
</dbReference>
<dbReference type="RefSeq" id="WP_001562065.1">
    <property type="nucleotide sequence ID" value="NZ_BDLJ01000142.1"/>
</dbReference>
<reference evidence="3 5" key="1">
    <citation type="submission" date="2020-02" db="EMBL/GenBank/DDBJ databases">
        <authorList>
            <consortium name="PulseNet: The National Subtyping Network for Foodborne Disease Surveillance"/>
            <person name="Tarr C.L."/>
            <person name="Trees E."/>
            <person name="Katz L.S."/>
            <person name="Carleton-Romer H.A."/>
            <person name="Stroika S."/>
            <person name="Kucerova Z."/>
            <person name="Roache K.F."/>
            <person name="Sabol A.L."/>
            <person name="Besser J."/>
            <person name="Gerner-Smidt P."/>
        </authorList>
    </citation>
    <scope>NUCLEOTIDE SEQUENCE [LARGE SCALE GENOMIC DNA]</scope>
    <source>
        <strain evidence="3 5">PNUSAE002719</strain>
    </source>
</reference>
<dbReference type="InterPro" id="IPR038522">
    <property type="entry name" value="T4/T6SS_DotU_sf"/>
</dbReference>
<dbReference type="Proteomes" id="UP000555763">
    <property type="component" value="Unassembled WGS sequence"/>
</dbReference>
<evidence type="ECO:0000313" key="5">
    <source>
        <dbReference type="Proteomes" id="UP000555763"/>
    </source>
</evidence>
<keyword evidence="1" id="KW-0812">Transmembrane</keyword>
<dbReference type="Pfam" id="PF09850">
    <property type="entry name" value="DotU"/>
    <property type="match status" value="1"/>
</dbReference>